<accession>A0A369Q0K6</accession>
<evidence type="ECO:0000313" key="1">
    <source>
        <dbReference type="EMBL" id="RDC55868.1"/>
    </source>
</evidence>
<organism evidence="1 2">
    <name type="scientific">Pedobacter chinensis</name>
    <dbReference type="NCBI Taxonomy" id="2282421"/>
    <lineage>
        <taxon>Bacteria</taxon>
        <taxon>Pseudomonadati</taxon>
        <taxon>Bacteroidota</taxon>
        <taxon>Sphingobacteriia</taxon>
        <taxon>Sphingobacteriales</taxon>
        <taxon>Sphingobacteriaceae</taxon>
        <taxon>Pedobacter</taxon>
    </lineage>
</organism>
<gene>
    <name evidence="1" type="ORF">DU508_16545</name>
</gene>
<dbReference type="EMBL" id="QPKV01000006">
    <property type="protein sequence ID" value="RDC55868.1"/>
    <property type="molecule type" value="Genomic_DNA"/>
</dbReference>
<sequence>MYYSIKTRTDKEVGGVFPQVSCLNQQLAHSIQSNSFINADSDLLYKLEPKAKLTNVLSQAEISALGFLIDEKTKGIVKGFDIVPHNYNQATVKDNNGREYHYSWLHLGTKLEDLQWLDYQNSSFYVKEYGFRKEDISIKSYQDYEQKSIEVGDMAVILIEKIKIKPQYRINADMFTLPLLTRNIFISQSLKIALDENSITGISTEEAFE</sequence>
<protein>
    <submittedName>
        <fullName evidence="1">Uncharacterized protein</fullName>
    </submittedName>
</protein>
<dbReference type="Proteomes" id="UP000253961">
    <property type="component" value="Unassembled WGS sequence"/>
</dbReference>
<dbReference type="OrthoDB" id="1356084at2"/>
<dbReference type="RefSeq" id="WP_115403904.1">
    <property type="nucleotide sequence ID" value="NZ_QPKV01000006.1"/>
</dbReference>
<evidence type="ECO:0000313" key="2">
    <source>
        <dbReference type="Proteomes" id="UP000253961"/>
    </source>
</evidence>
<comment type="caution">
    <text evidence="1">The sequence shown here is derived from an EMBL/GenBank/DDBJ whole genome shotgun (WGS) entry which is preliminary data.</text>
</comment>
<reference evidence="1 2" key="1">
    <citation type="submission" date="2018-07" db="EMBL/GenBank/DDBJ databases">
        <title>Pedobacter sp. nov., isolated from soil.</title>
        <authorList>
            <person name="Zhou L.Y."/>
            <person name="Du Z.J."/>
        </authorList>
    </citation>
    <scope>NUCLEOTIDE SEQUENCE [LARGE SCALE GENOMIC DNA]</scope>
    <source>
        <strain evidence="1 2">JDX94</strain>
    </source>
</reference>
<keyword evidence="2" id="KW-1185">Reference proteome</keyword>
<dbReference type="AlphaFoldDB" id="A0A369Q0K6"/>
<proteinExistence type="predicted"/>
<name>A0A369Q0K6_9SPHI</name>